<protein>
    <submittedName>
        <fullName evidence="4">Putative short-chain dehydrogenase</fullName>
    </submittedName>
</protein>
<keyword evidence="2" id="KW-0560">Oxidoreductase</keyword>
<dbReference type="InterPro" id="IPR002347">
    <property type="entry name" value="SDR_fam"/>
</dbReference>
<dbReference type="OrthoDB" id="191139at2759"/>
<dbReference type="PANTHER" id="PTHR24320">
    <property type="entry name" value="RETINOL DEHYDROGENASE"/>
    <property type="match status" value="1"/>
</dbReference>
<comment type="caution">
    <text evidence="4">The sequence shown here is derived from an EMBL/GenBank/DDBJ whole genome shotgun (WGS) entry which is preliminary data.</text>
</comment>
<gene>
    <name evidence="4" type="ORF">BCR34DRAFT_578087</name>
</gene>
<accession>A0A1Y1YI03</accession>
<comment type="similarity">
    <text evidence="1 3">Belongs to the short-chain dehydrogenases/reductases (SDR) family.</text>
</comment>
<dbReference type="SUPFAM" id="SSF51735">
    <property type="entry name" value="NAD(P)-binding Rossmann-fold domains"/>
    <property type="match status" value="1"/>
</dbReference>
<reference evidence="4 5" key="1">
    <citation type="submission" date="2016-07" db="EMBL/GenBank/DDBJ databases">
        <title>Pervasive Adenine N6-methylation of Active Genes in Fungi.</title>
        <authorList>
            <consortium name="DOE Joint Genome Institute"/>
            <person name="Mondo S.J."/>
            <person name="Dannebaum R.O."/>
            <person name="Kuo R.C."/>
            <person name="Labutti K."/>
            <person name="Haridas S."/>
            <person name="Kuo A."/>
            <person name="Salamov A."/>
            <person name="Ahrendt S.R."/>
            <person name="Lipzen A."/>
            <person name="Sullivan W."/>
            <person name="Andreopoulos W.B."/>
            <person name="Clum A."/>
            <person name="Lindquist E."/>
            <person name="Daum C."/>
            <person name="Ramamoorthy G.K."/>
            <person name="Gryganskyi A."/>
            <person name="Culley D."/>
            <person name="Magnuson J.K."/>
            <person name="James T.Y."/>
            <person name="O'Malley M.A."/>
            <person name="Stajich J.E."/>
            <person name="Spatafora J.W."/>
            <person name="Visel A."/>
            <person name="Grigoriev I.V."/>
        </authorList>
    </citation>
    <scope>NUCLEOTIDE SEQUENCE [LARGE SCALE GENOMIC DNA]</scope>
    <source>
        <strain evidence="4 5">CBS 115471</strain>
    </source>
</reference>
<dbReference type="PRINTS" id="PR00081">
    <property type="entry name" value="GDHRDH"/>
</dbReference>
<dbReference type="InterPro" id="IPR036291">
    <property type="entry name" value="NAD(P)-bd_dom_sf"/>
</dbReference>
<dbReference type="PANTHER" id="PTHR24320:SF283">
    <property type="entry name" value="RETINOL DEHYDROGENASE 11"/>
    <property type="match status" value="1"/>
</dbReference>
<dbReference type="Proteomes" id="UP000193144">
    <property type="component" value="Unassembled WGS sequence"/>
</dbReference>
<dbReference type="STRING" id="1231657.A0A1Y1YI03"/>
<dbReference type="PRINTS" id="PR00080">
    <property type="entry name" value="SDRFAMILY"/>
</dbReference>
<sequence length="381" mass="40771">MLGIYGWNLGYKECRGDSSLTFITDSTSTSITTSKLSLPTILCSIHSKTSICKRAFTEMATTNFGFSTTAEEVADHFKDQIKGKTILITGASPNGIGLAAACAFAPHSPGLLILAGRSPATLSAAAAEIAKLAPTCPTKILTLDLSSLATARVAATEFNSWIDVPSLDILINNAGIMSTPWGKSADGIEQQFATNHIAPFLFTNLIMPKIIAAHGRIVNLSSAGHRFGPVRFNDHNFADGKEYQPEAAYGQSKTANILYAVALAKNESLREKGVTAFSVHPGVIATNIGRHVPFEVLVERKVLKEDGTPNNEGPWKFKTHSQGAATTMVAALDPEIKGQNGAYLADGRIGGEEVQEYAVDKGNARKLWELSEELVGEKFDF</sequence>
<organism evidence="4 5">
    <name type="scientific">Clohesyomyces aquaticus</name>
    <dbReference type="NCBI Taxonomy" id="1231657"/>
    <lineage>
        <taxon>Eukaryota</taxon>
        <taxon>Fungi</taxon>
        <taxon>Dikarya</taxon>
        <taxon>Ascomycota</taxon>
        <taxon>Pezizomycotina</taxon>
        <taxon>Dothideomycetes</taxon>
        <taxon>Pleosporomycetidae</taxon>
        <taxon>Pleosporales</taxon>
        <taxon>Lindgomycetaceae</taxon>
        <taxon>Clohesyomyces</taxon>
    </lineage>
</organism>
<evidence type="ECO:0000256" key="1">
    <source>
        <dbReference type="ARBA" id="ARBA00006484"/>
    </source>
</evidence>
<name>A0A1Y1YI03_9PLEO</name>
<keyword evidence="5" id="KW-1185">Reference proteome</keyword>
<evidence type="ECO:0000256" key="3">
    <source>
        <dbReference type="RuleBase" id="RU000363"/>
    </source>
</evidence>
<dbReference type="Pfam" id="PF00106">
    <property type="entry name" value="adh_short"/>
    <property type="match status" value="1"/>
</dbReference>
<dbReference type="Gene3D" id="3.40.50.720">
    <property type="entry name" value="NAD(P)-binding Rossmann-like Domain"/>
    <property type="match status" value="1"/>
</dbReference>
<dbReference type="EMBL" id="MCFA01000238">
    <property type="protein sequence ID" value="ORX97244.1"/>
    <property type="molecule type" value="Genomic_DNA"/>
</dbReference>
<proteinExistence type="inferred from homology"/>
<dbReference type="GO" id="GO:0016491">
    <property type="term" value="F:oxidoreductase activity"/>
    <property type="evidence" value="ECO:0007669"/>
    <property type="project" value="UniProtKB-KW"/>
</dbReference>
<evidence type="ECO:0000313" key="5">
    <source>
        <dbReference type="Proteomes" id="UP000193144"/>
    </source>
</evidence>
<dbReference type="AlphaFoldDB" id="A0A1Y1YI03"/>
<evidence type="ECO:0000313" key="4">
    <source>
        <dbReference type="EMBL" id="ORX97244.1"/>
    </source>
</evidence>
<evidence type="ECO:0000256" key="2">
    <source>
        <dbReference type="ARBA" id="ARBA00023002"/>
    </source>
</evidence>